<dbReference type="OMA" id="DQRREWP"/>
<comment type="subcellular location">
    <subcellularLocation>
        <location evidence="1">Membrane</location>
        <topology evidence="1">Peripheral membrane protein</topology>
    </subcellularLocation>
</comment>
<evidence type="ECO:0000256" key="6">
    <source>
        <dbReference type="RuleBase" id="RU365062"/>
    </source>
</evidence>
<evidence type="ECO:0000256" key="5">
    <source>
        <dbReference type="ARBA" id="ARBA00023315"/>
    </source>
</evidence>
<dbReference type="GO" id="GO:0006644">
    <property type="term" value="P:phospholipid metabolic process"/>
    <property type="evidence" value="ECO:0007669"/>
    <property type="project" value="InterPro"/>
</dbReference>
<protein>
    <recommendedName>
        <fullName evidence="6">Tafazzin family protein</fullName>
    </recommendedName>
</protein>
<dbReference type="Gramene" id="Kaladp0032s0231.1.v1.1">
    <property type="protein sequence ID" value="Kaladp0032s0231.1.v1.1"/>
    <property type="gene ID" value="Kaladp0032s0231.v1.1"/>
</dbReference>
<dbReference type="InterPro" id="IPR000872">
    <property type="entry name" value="Tafazzin"/>
</dbReference>
<dbReference type="SUPFAM" id="SSF69593">
    <property type="entry name" value="Glycerol-3-phosphate (1)-acyltransferase"/>
    <property type="match status" value="1"/>
</dbReference>
<name>A0A7N0TCM4_KALFE</name>
<sequence length="224" mass="25357">MDADNIPVVIPFVHTGMQEIMPVGAKVPRIGKEVTVLVGQPIHFDDLLQEENICDVPRGKLYDAVSLRIGQRLQELKAQVERIALEQNFAASRVYSLPEADRMVGILHQVDWESFGMESFMVSGNTSDQRREWPLQQSDLPQPAEPINRAADDRLFRTGFSHDGGIMSRIRRYVNPTELMGFAARGLFINSEGTQSRTQVHIVQPLRAWKQYLAASLQQQWNAC</sequence>
<accession>A0A7N0TCM4</accession>
<comment type="similarity">
    <text evidence="6">Belongs to the taffazin family.</text>
</comment>
<evidence type="ECO:0000256" key="4">
    <source>
        <dbReference type="ARBA" id="ARBA00023136"/>
    </source>
</evidence>
<dbReference type="PANTHER" id="PTHR12497:SF0">
    <property type="entry name" value="TAFAZZIN"/>
    <property type="match status" value="1"/>
</dbReference>
<evidence type="ECO:0000256" key="1">
    <source>
        <dbReference type="ARBA" id="ARBA00004170"/>
    </source>
</evidence>
<dbReference type="GO" id="GO:0016020">
    <property type="term" value="C:membrane"/>
    <property type="evidence" value="ECO:0007669"/>
    <property type="project" value="UniProtKB-SubCell"/>
</dbReference>
<keyword evidence="4" id="KW-0472">Membrane</keyword>
<dbReference type="EnsemblPlants" id="Kaladp0032s0231.1.v1.1">
    <property type="protein sequence ID" value="Kaladp0032s0231.1.v1.1"/>
    <property type="gene ID" value="Kaladp0032s0231.v1.1"/>
</dbReference>
<keyword evidence="8" id="KW-1185">Reference proteome</keyword>
<evidence type="ECO:0000313" key="7">
    <source>
        <dbReference type="EnsemblPlants" id="Kaladp0032s0231.1.v1.1"/>
    </source>
</evidence>
<keyword evidence="3" id="KW-0443">Lipid metabolism</keyword>
<dbReference type="PANTHER" id="PTHR12497">
    <property type="entry name" value="TAZ PROTEIN TAFAZZIN"/>
    <property type="match status" value="1"/>
</dbReference>
<dbReference type="Proteomes" id="UP000594263">
    <property type="component" value="Unplaced"/>
</dbReference>
<evidence type="ECO:0000256" key="3">
    <source>
        <dbReference type="ARBA" id="ARBA00023098"/>
    </source>
</evidence>
<dbReference type="AlphaFoldDB" id="A0A7N0TCM4"/>
<reference evidence="7" key="1">
    <citation type="submission" date="2021-01" db="UniProtKB">
        <authorList>
            <consortium name="EnsemblPlants"/>
        </authorList>
    </citation>
    <scope>IDENTIFICATION</scope>
</reference>
<organism evidence="7 8">
    <name type="scientific">Kalanchoe fedtschenkoi</name>
    <name type="common">Lavender scallops</name>
    <name type="synonym">South American air plant</name>
    <dbReference type="NCBI Taxonomy" id="63787"/>
    <lineage>
        <taxon>Eukaryota</taxon>
        <taxon>Viridiplantae</taxon>
        <taxon>Streptophyta</taxon>
        <taxon>Embryophyta</taxon>
        <taxon>Tracheophyta</taxon>
        <taxon>Spermatophyta</taxon>
        <taxon>Magnoliopsida</taxon>
        <taxon>eudicotyledons</taxon>
        <taxon>Gunneridae</taxon>
        <taxon>Pentapetalae</taxon>
        <taxon>Saxifragales</taxon>
        <taxon>Crassulaceae</taxon>
        <taxon>Kalanchoe</taxon>
    </lineage>
</organism>
<evidence type="ECO:0000313" key="8">
    <source>
        <dbReference type="Proteomes" id="UP000594263"/>
    </source>
</evidence>
<proteinExistence type="inferred from homology"/>
<keyword evidence="2" id="KW-0808">Transferase</keyword>
<keyword evidence="5" id="KW-0012">Acyltransferase</keyword>
<dbReference type="GO" id="GO:0008374">
    <property type="term" value="F:O-acyltransferase activity"/>
    <property type="evidence" value="ECO:0007669"/>
    <property type="project" value="TreeGrafter"/>
</dbReference>
<evidence type="ECO:0000256" key="2">
    <source>
        <dbReference type="ARBA" id="ARBA00022679"/>
    </source>
</evidence>